<dbReference type="EMBL" id="CP002192">
    <property type="protein sequence ID" value="AFD26983.1"/>
    <property type="molecule type" value="Genomic_DNA"/>
</dbReference>
<dbReference type="InterPro" id="IPR012347">
    <property type="entry name" value="Ferritin-like"/>
</dbReference>
<dbReference type="HOGENOM" id="CLU_074343_0_0_0"/>
<dbReference type="Gene3D" id="1.20.1260.10">
    <property type="match status" value="1"/>
</dbReference>
<evidence type="ECO:0000313" key="2">
    <source>
        <dbReference type="EMBL" id="AFD26983.1"/>
    </source>
</evidence>
<dbReference type="RefSeq" id="WP_014695501.1">
    <property type="nucleotide sequence ID" value="NC_017805.1"/>
</dbReference>
<dbReference type="OrthoDB" id="26872at2"/>
<gene>
    <name evidence="2" type="ordered locus">DGo_PA0097</name>
</gene>
<dbReference type="AlphaFoldDB" id="H8H0W4"/>
<dbReference type="PANTHER" id="PTHR36933:SF1">
    <property type="entry name" value="SLL0788 PROTEIN"/>
    <property type="match status" value="1"/>
</dbReference>
<evidence type="ECO:0000313" key="3">
    <source>
        <dbReference type="Proteomes" id="UP000007575"/>
    </source>
</evidence>
<evidence type="ECO:0000259" key="1">
    <source>
        <dbReference type="Pfam" id="PF03713"/>
    </source>
</evidence>
<geneLocation type="plasmid" evidence="2 3">
    <name>P1</name>
</geneLocation>
<dbReference type="Pfam" id="PF03713">
    <property type="entry name" value="DUF305"/>
    <property type="match status" value="1"/>
</dbReference>
<sequence>MTRVLAWSLILLAAAAALVLAWPRPPAESSAEVTFARDMSAHHLQAVGMSVTLFRRAADPEVRRLAQDIMLTQQAQVGQMSGWLMAWDRPQAGARPPMAGMDRAAMGLATPAQEASLETLPVRAAETQFLRLMRRHHAGGVAMAQAALEHLRRPETRAFASRVVVAQRAELGVLDHLLLQRGVAVPGLPTGAPENMPGMSHP</sequence>
<dbReference type="KEGG" id="dgo:DGo_PA0097"/>
<accession>H8H0W4</accession>
<reference evidence="2 3" key="1">
    <citation type="journal article" date="2012" name="PLoS ONE">
        <title>Genome sequence and transcriptome analysis of the radioresistant bacterium Deinococcus gobiensis: insights into the extreme environmental adaptations.</title>
        <authorList>
            <person name="Yuan M."/>
            <person name="Chen M."/>
            <person name="Zhang W."/>
            <person name="Lu W."/>
            <person name="Wang J."/>
            <person name="Yang M."/>
            <person name="Zhao P."/>
            <person name="Tang R."/>
            <person name="Li X."/>
            <person name="Hao Y."/>
            <person name="Zhou Z."/>
            <person name="Zhan Y."/>
            <person name="Yu H."/>
            <person name="Teng C."/>
            <person name="Yan Y."/>
            <person name="Ping S."/>
            <person name="Wang Y."/>
            <person name="Lin M."/>
        </authorList>
    </citation>
    <scope>NUCLEOTIDE SEQUENCE [LARGE SCALE GENOMIC DNA]</scope>
    <source>
        <strain evidence="3">DSM 21396 / JCM 16679 / CGMCC 1.7299 / I-0</strain>
        <plasmid evidence="2">P1</plasmid>
    </source>
</reference>
<keyword evidence="3" id="KW-1185">Reference proteome</keyword>
<protein>
    <submittedName>
        <fullName evidence="2">Secreted protein</fullName>
    </submittedName>
</protein>
<dbReference type="PANTHER" id="PTHR36933">
    <property type="entry name" value="SLL0788 PROTEIN"/>
    <property type="match status" value="1"/>
</dbReference>
<keyword evidence="2" id="KW-0614">Plasmid</keyword>
<name>H8H0W4_DEIGI</name>
<proteinExistence type="predicted"/>
<dbReference type="PATRIC" id="fig|745776.4.peg.3135"/>
<dbReference type="Proteomes" id="UP000007575">
    <property type="component" value="Plasmid P1"/>
</dbReference>
<dbReference type="InterPro" id="IPR005183">
    <property type="entry name" value="DUF305_CopM-like"/>
</dbReference>
<organism evidence="2 3">
    <name type="scientific">Deinococcus gobiensis (strain DSM 21396 / JCM 16679 / CGMCC 1.7299 / I-0)</name>
    <dbReference type="NCBI Taxonomy" id="745776"/>
    <lineage>
        <taxon>Bacteria</taxon>
        <taxon>Thermotogati</taxon>
        <taxon>Deinococcota</taxon>
        <taxon>Deinococci</taxon>
        <taxon>Deinococcales</taxon>
        <taxon>Deinococcaceae</taxon>
        <taxon>Deinococcus</taxon>
    </lineage>
</organism>
<feature type="domain" description="DUF305" evidence="1">
    <location>
        <begin position="32"/>
        <end position="177"/>
    </location>
</feature>